<dbReference type="Gene3D" id="3.40.50.150">
    <property type="entry name" value="Vaccinia Virus protein VP39"/>
    <property type="match status" value="1"/>
</dbReference>
<dbReference type="PANTHER" id="PTHR43464:SF19">
    <property type="entry name" value="UBIQUINONE BIOSYNTHESIS O-METHYLTRANSFERASE, MITOCHONDRIAL"/>
    <property type="match status" value="1"/>
</dbReference>
<evidence type="ECO:0000256" key="3">
    <source>
        <dbReference type="ARBA" id="ARBA00022691"/>
    </source>
</evidence>
<protein>
    <submittedName>
        <fullName evidence="5">Class I SAM-dependent methyltransferase</fullName>
    </submittedName>
</protein>
<dbReference type="GO" id="GO:0032259">
    <property type="term" value="P:methylation"/>
    <property type="evidence" value="ECO:0007669"/>
    <property type="project" value="UniProtKB-KW"/>
</dbReference>
<feature type="domain" description="Methyltransferase type 11" evidence="4">
    <location>
        <begin position="36"/>
        <end position="131"/>
    </location>
</feature>
<dbReference type="PANTHER" id="PTHR43464">
    <property type="entry name" value="METHYLTRANSFERASE"/>
    <property type="match status" value="1"/>
</dbReference>
<accession>A0A3P3TZX5</accession>
<dbReference type="CDD" id="cd02440">
    <property type="entry name" value="AdoMet_MTases"/>
    <property type="match status" value="1"/>
</dbReference>
<organism evidence="5 6">
    <name type="scientific">Paenibacillus oralis</name>
    <dbReference type="NCBI Taxonomy" id="2490856"/>
    <lineage>
        <taxon>Bacteria</taxon>
        <taxon>Bacillati</taxon>
        <taxon>Bacillota</taxon>
        <taxon>Bacilli</taxon>
        <taxon>Bacillales</taxon>
        <taxon>Paenibacillaceae</taxon>
        <taxon>Paenibacillus</taxon>
    </lineage>
</organism>
<dbReference type="InterPro" id="IPR013216">
    <property type="entry name" value="Methyltransf_11"/>
</dbReference>
<dbReference type="InterPro" id="IPR029063">
    <property type="entry name" value="SAM-dependent_MTases_sf"/>
</dbReference>
<evidence type="ECO:0000313" key="6">
    <source>
        <dbReference type="Proteomes" id="UP000267017"/>
    </source>
</evidence>
<gene>
    <name evidence="5" type="ORF">EHV15_11000</name>
</gene>
<keyword evidence="1 5" id="KW-0489">Methyltransferase</keyword>
<proteinExistence type="predicted"/>
<dbReference type="GO" id="GO:0008757">
    <property type="term" value="F:S-adenosylmethionine-dependent methyltransferase activity"/>
    <property type="evidence" value="ECO:0007669"/>
    <property type="project" value="InterPro"/>
</dbReference>
<evidence type="ECO:0000313" key="5">
    <source>
        <dbReference type="EMBL" id="RRJ63390.1"/>
    </source>
</evidence>
<keyword evidence="6" id="KW-1185">Reference proteome</keyword>
<name>A0A3P3TZX5_9BACL</name>
<evidence type="ECO:0000256" key="2">
    <source>
        <dbReference type="ARBA" id="ARBA00022679"/>
    </source>
</evidence>
<dbReference type="Pfam" id="PF08241">
    <property type="entry name" value="Methyltransf_11"/>
    <property type="match status" value="1"/>
</dbReference>
<evidence type="ECO:0000259" key="4">
    <source>
        <dbReference type="Pfam" id="PF08241"/>
    </source>
</evidence>
<dbReference type="AlphaFoldDB" id="A0A3P3TZX5"/>
<dbReference type="Proteomes" id="UP000267017">
    <property type="component" value="Unassembled WGS sequence"/>
</dbReference>
<dbReference type="RefSeq" id="WP_128631231.1">
    <property type="nucleotide sequence ID" value="NZ_RRCN01000001.1"/>
</dbReference>
<dbReference type="SUPFAM" id="SSF53335">
    <property type="entry name" value="S-adenosyl-L-methionine-dependent methyltransferases"/>
    <property type="match status" value="1"/>
</dbReference>
<dbReference type="EMBL" id="RRCN01000001">
    <property type="protein sequence ID" value="RRJ63390.1"/>
    <property type="molecule type" value="Genomic_DNA"/>
</dbReference>
<reference evidence="5 6" key="1">
    <citation type="submission" date="2018-11" db="EMBL/GenBank/DDBJ databases">
        <title>Genome sequencing of Paenibacillus sp. KCOM 3021 (= ChDC PVNT-B20).</title>
        <authorList>
            <person name="Kook J.-K."/>
            <person name="Park S.-N."/>
            <person name="Lim Y.K."/>
        </authorList>
    </citation>
    <scope>NUCLEOTIDE SEQUENCE [LARGE SCALE GENOMIC DNA]</scope>
    <source>
        <strain evidence="5 6">KCOM 3021</strain>
    </source>
</reference>
<keyword evidence="2 5" id="KW-0808">Transferase</keyword>
<dbReference type="OrthoDB" id="9760689at2"/>
<sequence>MSWTDIYNQNLWIDSGDTSELNEILPLIRKPQEHIIDIGCSFGRISIALAKLGFKVTAIDVADKPLQSIKNNYGHLTNLTTCLINSSELPFADQTTDGCVAINSIYHGRFKDVIEMVNEMYRVLRKEGWVFATFLSTEDWKFGVGEEIEKQVFVSDIGADPGIPHWFAERKDLEALFKGFDMVSLGLKKETVSFPAGPVISAHWKCIARKR</sequence>
<evidence type="ECO:0000256" key="1">
    <source>
        <dbReference type="ARBA" id="ARBA00022603"/>
    </source>
</evidence>
<comment type="caution">
    <text evidence="5">The sequence shown here is derived from an EMBL/GenBank/DDBJ whole genome shotgun (WGS) entry which is preliminary data.</text>
</comment>
<keyword evidence="3" id="KW-0949">S-adenosyl-L-methionine</keyword>